<comment type="caution">
    <text evidence="21">The sequence shown here is derived from an EMBL/GenBank/DDBJ whole genome shotgun (WGS) entry which is preliminary data.</text>
</comment>
<evidence type="ECO:0000256" key="17">
    <source>
        <dbReference type="ARBA" id="ARBA00023201"/>
    </source>
</evidence>
<dbReference type="GO" id="GO:0001518">
    <property type="term" value="C:voltage-gated sodium channel complex"/>
    <property type="evidence" value="ECO:0007669"/>
    <property type="project" value="TreeGrafter"/>
</dbReference>
<dbReference type="GO" id="GO:0086002">
    <property type="term" value="P:cardiac muscle cell action potential involved in contraction"/>
    <property type="evidence" value="ECO:0007669"/>
    <property type="project" value="TreeGrafter"/>
</dbReference>
<reference evidence="21 22" key="1">
    <citation type="journal article" date="2019" name="Sci. Rep.">
        <title>Orb-weaving spider Araneus ventricosus genome elucidates the spidroin gene catalogue.</title>
        <authorList>
            <person name="Kono N."/>
            <person name="Nakamura H."/>
            <person name="Ohtoshi R."/>
            <person name="Moran D.A.P."/>
            <person name="Shinohara A."/>
            <person name="Yoshida Y."/>
            <person name="Fujiwara M."/>
            <person name="Mori M."/>
            <person name="Tomita M."/>
            <person name="Arakawa K."/>
        </authorList>
    </citation>
    <scope>NUCLEOTIDE SEQUENCE [LARGE SCALE GENOMIC DNA]</scope>
</reference>
<dbReference type="GO" id="GO:0005248">
    <property type="term" value="F:voltage-gated sodium channel activity"/>
    <property type="evidence" value="ECO:0007669"/>
    <property type="project" value="TreeGrafter"/>
</dbReference>
<keyword evidence="15" id="KW-1015">Disulfide bond</keyword>
<keyword evidence="3" id="KW-0894">Sodium channel</keyword>
<name>A0A4Y2EI30_ARAVE</name>
<evidence type="ECO:0000256" key="6">
    <source>
        <dbReference type="ARBA" id="ARBA00022673"/>
    </source>
</evidence>
<evidence type="ECO:0000256" key="9">
    <source>
        <dbReference type="ARBA" id="ARBA00022837"/>
    </source>
</evidence>
<keyword evidence="4" id="KW-1003">Cell membrane</keyword>
<dbReference type="Pfam" id="PF00520">
    <property type="entry name" value="Ion_trans"/>
    <property type="match status" value="1"/>
</dbReference>
<evidence type="ECO:0000313" key="21">
    <source>
        <dbReference type="EMBL" id="GBM28813.1"/>
    </source>
</evidence>
<evidence type="ECO:0000256" key="7">
    <source>
        <dbReference type="ARBA" id="ARBA00022692"/>
    </source>
</evidence>
<dbReference type="SUPFAM" id="SSF81324">
    <property type="entry name" value="Voltage-gated potassium channels"/>
    <property type="match status" value="1"/>
</dbReference>
<keyword evidence="8" id="KW-0677">Repeat</keyword>
<keyword evidence="11 19" id="KW-1133">Transmembrane helix</keyword>
<dbReference type="EMBL" id="BGPR01000620">
    <property type="protein sequence ID" value="GBM28813.1"/>
    <property type="molecule type" value="Genomic_DNA"/>
</dbReference>
<organism evidence="21 22">
    <name type="scientific">Araneus ventricosus</name>
    <name type="common">Orbweaver spider</name>
    <name type="synonym">Epeira ventricosa</name>
    <dbReference type="NCBI Taxonomy" id="182803"/>
    <lineage>
        <taxon>Eukaryota</taxon>
        <taxon>Metazoa</taxon>
        <taxon>Ecdysozoa</taxon>
        <taxon>Arthropoda</taxon>
        <taxon>Chelicerata</taxon>
        <taxon>Arachnida</taxon>
        <taxon>Araneae</taxon>
        <taxon>Araneomorphae</taxon>
        <taxon>Entelegynae</taxon>
        <taxon>Araneoidea</taxon>
        <taxon>Araneidae</taxon>
        <taxon>Araneus</taxon>
    </lineage>
</organism>
<protein>
    <submittedName>
        <fullName evidence="21">Sodium channel protein para</fullName>
    </submittedName>
</protein>
<keyword evidence="5" id="KW-0109">Calcium transport</keyword>
<dbReference type="InterPro" id="IPR027359">
    <property type="entry name" value="Volt_channel_dom_sf"/>
</dbReference>
<keyword evidence="10" id="KW-0851">Voltage-gated channel</keyword>
<accession>A0A4Y2EI30</accession>
<sequence>MFILTPFNPLRRVAIYILVHPAFSFLVIVTILVNCVLMTMPTNDTIEGTEPIFTSIYTVESCIKVVARGFILEKFTYLRDPWNWLDFIVITLAYVTMGVDLGNFEILQHFTCFARVEKR</sequence>
<dbReference type="GO" id="GO:0005245">
    <property type="term" value="F:voltage-gated calcium channel activity"/>
    <property type="evidence" value="ECO:0007669"/>
    <property type="project" value="UniProtKB-ARBA"/>
</dbReference>
<feature type="domain" description="Ion transport" evidence="20">
    <location>
        <begin position="20"/>
        <end position="113"/>
    </location>
</feature>
<keyword evidence="14 19" id="KW-0472">Membrane</keyword>
<dbReference type="PANTHER" id="PTHR45628">
    <property type="entry name" value="VOLTAGE-DEPENDENT CALCIUM CHANNEL TYPE A SUBUNIT ALPHA-1"/>
    <property type="match status" value="1"/>
</dbReference>
<evidence type="ECO:0000256" key="10">
    <source>
        <dbReference type="ARBA" id="ARBA00022882"/>
    </source>
</evidence>
<evidence type="ECO:0000256" key="12">
    <source>
        <dbReference type="ARBA" id="ARBA00023053"/>
    </source>
</evidence>
<evidence type="ECO:0000256" key="16">
    <source>
        <dbReference type="ARBA" id="ARBA00023180"/>
    </source>
</evidence>
<evidence type="ECO:0000256" key="18">
    <source>
        <dbReference type="ARBA" id="ARBA00023303"/>
    </source>
</evidence>
<dbReference type="PANTHER" id="PTHR45628:SF38">
    <property type="entry name" value="SODIUM CHANNEL PROTEIN"/>
    <property type="match status" value="1"/>
</dbReference>
<keyword evidence="17" id="KW-0739">Sodium transport</keyword>
<keyword evidence="9" id="KW-0106">Calcium</keyword>
<keyword evidence="13" id="KW-0406">Ion transport</keyword>
<keyword evidence="16" id="KW-0325">Glycoprotein</keyword>
<dbReference type="InterPro" id="IPR050599">
    <property type="entry name" value="VDCC_alpha-1_subunit"/>
</dbReference>
<evidence type="ECO:0000256" key="5">
    <source>
        <dbReference type="ARBA" id="ARBA00022568"/>
    </source>
</evidence>
<evidence type="ECO:0000256" key="13">
    <source>
        <dbReference type="ARBA" id="ARBA00023065"/>
    </source>
</evidence>
<evidence type="ECO:0000259" key="20">
    <source>
        <dbReference type="Pfam" id="PF00520"/>
    </source>
</evidence>
<comment type="subcellular location">
    <subcellularLocation>
        <location evidence="1">Cell membrane</location>
        <topology evidence="1">Multi-pass membrane protein</topology>
    </subcellularLocation>
</comment>
<keyword evidence="22" id="KW-1185">Reference proteome</keyword>
<keyword evidence="2" id="KW-0813">Transport</keyword>
<evidence type="ECO:0000256" key="8">
    <source>
        <dbReference type="ARBA" id="ARBA00022737"/>
    </source>
</evidence>
<keyword evidence="6" id="KW-0107">Calcium channel</keyword>
<dbReference type="Proteomes" id="UP000499080">
    <property type="component" value="Unassembled WGS sequence"/>
</dbReference>
<evidence type="ECO:0000256" key="19">
    <source>
        <dbReference type="SAM" id="Phobius"/>
    </source>
</evidence>
<dbReference type="OrthoDB" id="2984333at2759"/>
<dbReference type="AlphaFoldDB" id="A0A4Y2EI30"/>
<dbReference type="InterPro" id="IPR005821">
    <property type="entry name" value="Ion_trans_dom"/>
</dbReference>
<proteinExistence type="predicted"/>
<evidence type="ECO:0000256" key="4">
    <source>
        <dbReference type="ARBA" id="ARBA00022475"/>
    </source>
</evidence>
<keyword evidence="12" id="KW-0915">Sodium</keyword>
<evidence type="ECO:0000256" key="3">
    <source>
        <dbReference type="ARBA" id="ARBA00022461"/>
    </source>
</evidence>
<dbReference type="Gene3D" id="1.20.120.350">
    <property type="entry name" value="Voltage-gated potassium channels. Chain C"/>
    <property type="match status" value="1"/>
</dbReference>
<keyword evidence="18 21" id="KW-0407">Ion channel</keyword>
<feature type="transmembrane region" description="Helical" evidence="19">
    <location>
        <begin position="13"/>
        <end position="37"/>
    </location>
</feature>
<evidence type="ECO:0000256" key="1">
    <source>
        <dbReference type="ARBA" id="ARBA00004651"/>
    </source>
</evidence>
<gene>
    <name evidence="21" type="primary">para_13</name>
    <name evidence="21" type="ORF">AVEN_130519_1</name>
</gene>
<evidence type="ECO:0000313" key="22">
    <source>
        <dbReference type="Proteomes" id="UP000499080"/>
    </source>
</evidence>
<keyword evidence="7 19" id="KW-0812">Transmembrane</keyword>
<evidence type="ECO:0000256" key="2">
    <source>
        <dbReference type="ARBA" id="ARBA00022448"/>
    </source>
</evidence>
<evidence type="ECO:0000256" key="11">
    <source>
        <dbReference type="ARBA" id="ARBA00022989"/>
    </source>
</evidence>
<evidence type="ECO:0000256" key="14">
    <source>
        <dbReference type="ARBA" id="ARBA00023136"/>
    </source>
</evidence>
<dbReference type="FunFam" id="1.20.120.350:FF:000075">
    <property type="entry name" value="Sodium channel protein"/>
    <property type="match status" value="1"/>
</dbReference>
<evidence type="ECO:0000256" key="15">
    <source>
        <dbReference type="ARBA" id="ARBA00023157"/>
    </source>
</evidence>